<evidence type="ECO:0000256" key="9">
    <source>
        <dbReference type="ARBA" id="ARBA00023014"/>
    </source>
</evidence>
<dbReference type="Pfam" id="PF12800">
    <property type="entry name" value="Fer4_4"/>
    <property type="match status" value="1"/>
</dbReference>
<dbReference type="NCBIfam" id="NF045490">
    <property type="entry name" value="FdxA_Protbact"/>
    <property type="match status" value="1"/>
</dbReference>
<dbReference type="GO" id="GO:0009055">
    <property type="term" value="F:electron transfer activity"/>
    <property type="evidence" value="ECO:0007669"/>
    <property type="project" value="InterPro"/>
</dbReference>
<keyword evidence="10 11" id="KW-0003">3Fe-4S</keyword>
<dbReference type="EMBL" id="LR812090">
    <property type="protein sequence ID" value="CAB9495199.1"/>
    <property type="molecule type" value="Genomic_DNA"/>
</dbReference>
<name>A0A6T9Y645_ALTMA</name>
<dbReference type="PROSITE" id="PS00198">
    <property type="entry name" value="4FE4S_FER_1"/>
    <property type="match status" value="1"/>
</dbReference>
<evidence type="ECO:0000256" key="11">
    <source>
        <dbReference type="RuleBase" id="RU364098"/>
    </source>
</evidence>
<dbReference type="RefSeq" id="WP_179984450.1">
    <property type="nucleotide sequence ID" value="NZ_LR812090.1"/>
</dbReference>
<evidence type="ECO:0000256" key="1">
    <source>
        <dbReference type="ARBA" id="ARBA00001927"/>
    </source>
</evidence>
<dbReference type="PANTHER" id="PTHR42859">
    <property type="entry name" value="OXIDOREDUCTASE"/>
    <property type="match status" value="1"/>
</dbReference>
<gene>
    <name evidence="13" type="primary">fdxA</name>
    <name evidence="13" type="ORF">ALFOR1_40598</name>
</gene>
<feature type="domain" description="4Fe-4S ferredoxin-type" evidence="12">
    <location>
        <begin position="31"/>
        <end position="60"/>
    </location>
</feature>
<keyword evidence="8 11" id="KW-0408">Iron</keyword>
<dbReference type="Pfam" id="PF11953">
    <property type="entry name" value="DUF3470"/>
    <property type="match status" value="1"/>
</dbReference>
<dbReference type="PRINTS" id="PR00354">
    <property type="entry name" value="7FE8SFRDOXIN"/>
</dbReference>
<dbReference type="SUPFAM" id="SSF54862">
    <property type="entry name" value="4Fe-4S ferredoxins"/>
    <property type="match status" value="1"/>
</dbReference>
<feature type="domain" description="4Fe-4S ferredoxin-type" evidence="12">
    <location>
        <begin position="1"/>
        <end position="27"/>
    </location>
</feature>
<dbReference type="InterPro" id="IPR022569">
    <property type="entry name" value="Fd_C"/>
</dbReference>
<dbReference type="Pfam" id="PF00037">
    <property type="entry name" value="Fer4"/>
    <property type="match status" value="1"/>
</dbReference>
<keyword evidence="7 11" id="KW-0249">Electron transport</keyword>
<keyword evidence="6 11" id="KW-0677">Repeat</keyword>
<keyword evidence="3 11" id="KW-0813">Transport</keyword>
<evidence type="ECO:0000256" key="3">
    <source>
        <dbReference type="ARBA" id="ARBA00022448"/>
    </source>
</evidence>
<dbReference type="InterPro" id="IPR017900">
    <property type="entry name" value="4Fe4S_Fe_S_CS"/>
</dbReference>
<dbReference type="AlphaFoldDB" id="A0A6T9Y645"/>
<evidence type="ECO:0000313" key="14">
    <source>
        <dbReference type="Proteomes" id="UP000509458"/>
    </source>
</evidence>
<proteinExistence type="predicted"/>
<protein>
    <recommendedName>
        <fullName evidence="11">Ferredoxin</fullName>
    </recommendedName>
</protein>
<dbReference type="PANTHER" id="PTHR42859:SF2">
    <property type="entry name" value="FERREDOXIN"/>
    <property type="match status" value="1"/>
</dbReference>
<keyword evidence="4 11" id="KW-0004">4Fe-4S</keyword>
<dbReference type="InterPro" id="IPR050294">
    <property type="entry name" value="RnfB_subfamily"/>
</dbReference>
<evidence type="ECO:0000256" key="4">
    <source>
        <dbReference type="ARBA" id="ARBA00022485"/>
    </source>
</evidence>
<dbReference type="GO" id="GO:0051538">
    <property type="term" value="F:3 iron, 4 sulfur cluster binding"/>
    <property type="evidence" value="ECO:0007669"/>
    <property type="project" value="UniProtKB-KW"/>
</dbReference>
<dbReference type="InterPro" id="IPR000813">
    <property type="entry name" value="7Fe_ferredoxin"/>
</dbReference>
<dbReference type="Proteomes" id="UP000509458">
    <property type="component" value="Chromosome"/>
</dbReference>
<keyword evidence="9 11" id="KW-0411">Iron-sulfur</keyword>
<dbReference type="GO" id="GO:0046872">
    <property type="term" value="F:metal ion binding"/>
    <property type="evidence" value="ECO:0007669"/>
    <property type="project" value="UniProtKB-KW"/>
</dbReference>
<evidence type="ECO:0000256" key="10">
    <source>
        <dbReference type="ARBA" id="ARBA00023291"/>
    </source>
</evidence>
<keyword evidence="5 11" id="KW-0479">Metal-binding</keyword>
<comment type="cofactor">
    <cofactor evidence="2 11">
        <name>[4Fe-4S] cluster</name>
        <dbReference type="ChEBI" id="CHEBI:49883"/>
    </cofactor>
</comment>
<dbReference type="GO" id="GO:0051539">
    <property type="term" value="F:4 iron, 4 sulfur cluster binding"/>
    <property type="evidence" value="ECO:0007669"/>
    <property type="project" value="UniProtKB-KW"/>
</dbReference>
<evidence type="ECO:0000256" key="5">
    <source>
        <dbReference type="ARBA" id="ARBA00022723"/>
    </source>
</evidence>
<comment type="function">
    <text evidence="11">Ferredoxins are iron-sulfur proteins that transfer electrons in a wide variety of metabolic reactions.</text>
</comment>
<comment type="cofactor">
    <cofactor evidence="1 11">
        <name>[3Fe-4S] cluster</name>
        <dbReference type="ChEBI" id="CHEBI:21137"/>
    </cofactor>
</comment>
<dbReference type="Gene3D" id="3.30.70.20">
    <property type="match status" value="1"/>
</dbReference>
<reference evidence="13 14" key="1">
    <citation type="submission" date="2020-06" db="EMBL/GenBank/DDBJ databases">
        <authorList>
            <person name="Duchaud E."/>
        </authorList>
    </citation>
    <scope>NUCLEOTIDE SEQUENCE [LARGE SCALE GENOMIC DNA]</scope>
    <source>
        <strain evidence="13">Alteromonas fortis</strain>
    </source>
</reference>
<dbReference type="InterPro" id="IPR017896">
    <property type="entry name" value="4Fe4S_Fe-S-bd"/>
</dbReference>
<evidence type="ECO:0000259" key="12">
    <source>
        <dbReference type="PROSITE" id="PS51379"/>
    </source>
</evidence>
<sequence length="115" mass="12805">MTFVVTDKCINCKHTACVDICPADAFREGSNFLVIDPEECVDCGLCVPECPEEAIFAESELPDEAQTFIQINAELAQEWPEILEPKAPMDDYKSWSGKPDKLALLERIPVKELSA</sequence>
<dbReference type="PROSITE" id="PS51379">
    <property type="entry name" value="4FE4S_FER_2"/>
    <property type="match status" value="2"/>
</dbReference>
<evidence type="ECO:0000256" key="8">
    <source>
        <dbReference type="ARBA" id="ARBA00023004"/>
    </source>
</evidence>
<accession>A0A6T9Y645</accession>
<evidence type="ECO:0000256" key="2">
    <source>
        <dbReference type="ARBA" id="ARBA00001966"/>
    </source>
</evidence>
<evidence type="ECO:0000256" key="6">
    <source>
        <dbReference type="ARBA" id="ARBA00022737"/>
    </source>
</evidence>
<organism evidence="13 14">
    <name type="scientific">Alteromonas macleodii</name>
    <name type="common">Pseudoalteromonas macleodii</name>
    <dbReference type="NCBI Taxonomy" id="28108"/>
    <lineage>
        <taxon>Bacteria</taxon>
        <taxon>Pseudomonadati</taxon>
        <taxon>Pseudomonadota</taxon>
        <taxon>Gammaproteobacteria</taxon>
        <taxon>Alteromonadales</taxon>
        <taxon>Alteromonadaceae</taxon>
        <taxon>Alteromonas/Salinimonas group</taxon>
        <taxon>Alteromonas</taxon>
    </lineage>
</organism>
<evidence type="ECO:0000256" key="7">
    <source>
        <dbReference type="ARBA" id="ARBA00022982"/>
    </source>
</evidence>
<dbReference type="InterPro" id="IPR054829">
    <property type="entry name" value="FdxA"/>
</dbReference>
<evidence type="ECO:0000313" key="13">
    <source>
        <dbReference type="EMBL" id="CAB9495199.1"/>
    </source>
</evidence>